<evidence type="ECO:0000256" key="1">
    <source>
        <dbReference type="SAM" id="Phobius"/>
    </source>
</evidence>
<keyword evidence="1" id="KW-0812">Transmembrane</keyword>
<dbReference type="AlphaFoldDB" id="A0A941DUP3"/>
<comment type="caution">
    <text evidence="2">The sequence shown here is derived from an EMBL/GenBank/DDBJ whole genome shotgun (WGS) entry which is preliminary data.</text>
</comment>
<dbReference type="Proteomes" id="UP000675284">
    <property type="component" value="Unassembled WGS sequence"/>
</dbReference>
<evidence type="ECO:0000313" key="2">
    <source>
        <dbReference type="EMBL" id="MBR7797005.1"/>
    </source>
</evidence>
<feature type="transmembrane region" description="Helical" evidence="1">
    <location>
        <begin position="156"/>
        <end position="173"/>
    </location>
</feature>
<name>A0A941DUP3_9BACI</name>
<dbReference type="RefSeq" id="WP_026681171.1">
    <property type="nucleotide sequence ID" value="NZ_BAAACY010000131.1"/>
</dbReference>
<protein>
    <submittedName>
        <fullName evidence="2">Uncharacterized protein</fullName>
    </submittedName>
</protein>
<keyword evidence="1" id="KW-1133">Transmembrane helix</keyword>
<sequence>MEERKQIIMDEIHYWKQHKMLPVVYCDFLLALYSNGDEQIEPSVIGQNRFIDTIQTLLLSMMIPFSLLVIYFTQFQIILQLSMLILFLGYSIWMYVYLKPKWTLKYHLALMNSLLIALFISVLVSKAYLHDFGLIIIVFINFLFWVVIGFYKKINYLLITGILALVFTCIYIVL</sequence>
<evidence type="ECO:0000313" key="3">
    <source>
        <dbReference type="Proteomes" id="UP000675284"/>
    </source>
</evidence>
<reference evidence="2" key="1">
    <citation type="submission" date="2021-04" db="EMBL/GenBank/DDBJ databases">
        <title>Isolation and polyphasic classification of algal microorganism.</title>
        <authorList>
            <person name="Wang S."/>
        </authorList>
    </citation>
    <scope>NUCLEOTIDE SEQUENCE</scope>
    <source>
        <strain evidence="2">720a</strain>
    </source>
</reference>
<gene>
    <name evidence="2" type="ORF">KCX74_13230</name>
</gene>
<keyword evidence="1" id="KW-0472">Membrane</keyword>
<proteinExistence type="predicted"/>
<organism evidence="2 3">
    <name type="scientific">Virgibacillus salarius</name>
    <dbReference type="NCBI Taxonomy" id="447199"/>
    <lineage>
        <taxon>Bacteria</taxon>
        <taxon>Bacillati</taxon>
        <taxon>Bacillota</taxon>
        <taxon>Bacilli</taxon>
        <taxon>Bacillales</taxon>
        <taxon>Bacillaceae</taxon>
        <taxon>Virgibacillus</taxon>
    </lineage>
</organism>
<keyword evidence="3" id="KW-1185">Reference proteome</keyword>
<feature type="transmembrane region" description="Helical" evidence="1">
    <location>
        <begin position="108"/>
        <end position="128"/>
    </location>
</feature>
<dbReference type="EMBL" id="JAGSOT010000040">
    <property type="protein sequence ID" value="MBR7797005.1"/>
    <property type="molecule type" value="Genomic_DNA"/>
</dbReference>
<accession>A0A941DUP3</accession>
<feature type="transmembrane region" description="Helical" evidence="1">
    <location>
        <begin position="50"/>
        <end position="71"/>
    </location>
</feature>
<feature type="transmembrane region" description="Helical" evidence="1">
    <location>
        <begin position="134"/>
        <end position="151"/>
    </location>
</feature>
<feature type="transmembrane region" description="Helical" evidence="1">
    <location>
        <begin position="77"/>
        <end position="96"/>
    </location>
</feature>